<proteinExistence type="predicted"/>
<organism evidence="1 2">
    <name type="scientific">Stutzerimonas frequens</name>
    <dbReference type="NCBI Taxonomy" id="2968969"/>
    <lineage>
        <taxon>Bacteria</taxon>
        <taxon>Pseudomonadati</taxon>
        <taxon>Pseudomonadota</taxon>
        <taxon>Gammaproteobacteria</taxon>
        <taxon>Pseudomonadales</taxon>
        <taxon>Pseudomonadaceae</taxon>
        <taxon>Stutzerimonas</taxon>
    </lineage>
</organism>
<dbReference type="AlphaFoldDB" id="A0AA47E8G8"/>
<evidence type="ECO:0000313" key="2">
    <source>
        <dbReference type="Proteomes" id="UP001164632"/>
    </source>
</evidence>
<accession>A0AA47E8G8</accession>
<dbReference type="EMBL" id="CP113257">
    <property type="protein sequence ID" value="WAE54714.1"/>
    <property type="molecule type" value="Genomic_DNA"/>
</dbReference>
<dbReference type="RefSeq" id="WP_208218424.1">
    <property type="nucleotide sequence ID" value="NZ_CP071899.1"/>
</dbReference>
<protein>
    <submittedName>
        <fullName evidence="1">Uncharacterized protein</fullName>
    </submittedName>
</protein>
<gene>
    <name evidence="1" type="ORF">OSV15_11365</name>
</gene>
<name>A0AA47E8G8_9GAMM</name>
<evidence type="ECO:0000313" key="1">
    <source>
        <dbReference type="EMBL" id="WAE54714.1"/>
    </source>
</evidence>
<sequence>MTVERGQLTKLPLGGTPSSGSMFEQGFDDFDDDHHRGFYPAARVKACGRGSGRQSWQCLPNDMVKEFVTRIHGAAVMNPWSPRIAVTAFGPIAVPEAPVFMEVLRAAFEAEPVWLDAAEDRRVR</sequence>
<reference evidence="1" key="1">
    <citation type="submission" date="2022-11" db="EMBL/GenBank/DDBJ databases">
        <title>Genomic of Pseudomonas TF18.</title>
        <authorList>
            <person name="Liu T."/>
        </authorList>
    </citation>
    <scope>NUCLEOTIDE SEQUENCE</scope>
    <source>
        <strain evidence="1">TF18</strain>
    </source>
</reference>
<dbReference type="Proteomes" id="UP001164632">
    <property type="component" value="Chromosome"/>
</dbReference>